<dbReference type="Proteomes" id="UP001148838">
    <property type="component" value="Unassembled WGS sequence"/>
</dbReference>
<keyword evidence="1" id="KW-0443">Lipid metabolism</keyword>
<dbReference type="PANTHER" id="PTHR11011:SF61">
    <property type="entry name" value="FATTY ACYL-COA REDUCTASE"/>
    <property type="match status" value="1"/>
</dbReference>
<comment type="caution">
    <text evidence="3">The sequence shown here is derived from an EMBL/GenBank/DDBJ whole genome shotgun (WGS) entry which is preliminary data.</text>
</comment>
<accession>A0ABQ8T0Q2</accession>
<dbReference type="EMBL" id="JAJSOF020000017">
    <property type="protein sequence ID" value="KAJ4439260.1"/>
    <property type="molecule type" value="Genomic_DNA"/>
</dbReference>
<dbReference type="Gene3D" id="3.40.50.720">
    <property type="entry name" value="NAD(P)-binding Rossmann-like Domain"/>
    <property type="match status" value="1"/>
</dbReference>
<evidence type="ECO:0000313" key="4">
    <source>
        <dbReference type="Proteomes" id="UP001148838"/>
    </source>
</evidence>
<evidence type="ECO:0000313" key="3">
    <source>
        <dbReference type="EMBL" id="KAJ4439260.1"/>
    </source>
</evidence>
<dbReference type="Pfam" id="PF07993">
    <property type="entry name" value="NAD_binding_4"/>
    <property type="match status" value="1"/>
</dbReference>
<keyword evidence="1" id="KW-1133">Transmembrane helix</keyword>
<dbReference type="SUPFAM" id="SSF51735">
    <property type="entry name" value="NAD(P)-binding Rossmann-fold domains"/>
    <property type="match status" value="1"/>
</dbReference>
<evidence type="ECO:0000259" key="2">
    <source>
        <dbReference type="Pfam" id="PF07993"/>
    </source>
</evidence>
<dbReference type="InterPro" id="IPR013120">
    <property type="entry name" value="FAR_NAD-bd"/>
</dbReference>
<keyword evidence="4" id="KW-1185">Reference proteome</keyword>
<comment type="function">
    <text evidence="1">Catalyzes the reduction of fatty acyl-CoA to fatty alcohols.</text>
</comment>
<sequence length="233" mass="26212">LQAFLHISTSYCHLKERVLYEKLYPPPADPHKIIKCVEWLEEDVVNAMTKKILGDLPNTYAFTKALSEGLVAEKMDTLPVLILRPSIVIPVWRDPLPGWTDNINGPTGLLIGAGKGVIRTMYCNQEGYADYLPVDIAVNGILLATWNYIANENHGNRVYHLTSSSEFQITWAEIIDRGRRIVTEKVPLNGVVWYPGGSMKKSKLLHNICVFFFHLLPAILLDTLIFLSGNKPV</sequence>
<keyword evidence="1" id="KW-0560">Oxidoreductase</keyword>
<protein>
    <recommendedName>
        <fullName evidence="1">Fatty acyl-CoA reductase</fullName>
        <ecNumber evidence="1">1.2.1.84</ecNumber>
    </recommendedName>
</protein>
<comment type="catalytic activity">
    <reaction evidence="1">
        <text>a long-chain fatty acyl-CoA + 2 NADPH + 2 H(+) = a long-chain primary fatty alcohol + 2 NADP(+) + CoA</text>
        <dbReference type="Rhea" id="RHEA:52716"/>
        <dbReference type="ChEBI" id="CHEBI:15378"/>
        <dbReference type="ChEBI" id="CHEBI:57287"/>
        <dbReference type="ChEBI" id="CHEBI:57783"/>
        <dbReference type="ChEBI" id="CHEBI:58349"/>
        <dbReference type="ChEBI" id="CHEBI:77396"/>
        <dbReference type="ChEBI" id="CHEBI:83139"/>
        <dbReference type="EC" id="1.2.1.84"/>
    </reaction>
</comment>
<keyword evidence="1" id="KW-0472">Membrane</keyword>
<keyword evidence="1" id="KW-0521">NADP</keyword>
<dbReference type="InterPro" id="IPR036291">
    <property type="entry name" value="NAD(P)-bd_dom_sf"/>
</dbReference>
<dbReference type="EC" id="1.2.1.84" evidence="1"/>
<dbReference type="PANTHER" id="PTHR11011">
    <property type="entry name" value="MALE STERILITY PROTEIN 2-RELATED"/>
    <property type="match status" value="1"/>
</dbReference>
<feature type="transmembrane region" description="Helical" evidence="1">
    <location>
        <begin position="204"/>
        <end position="227"/>
    </location>
</feature>
<comment type="similarity">
    <text evidence="1">Belongs to the fatty acyl-CoA reductase family.</text>
</comment>
<proteinExistence type="inferred from homology"/>
<gene>
    <name evidence="3" type="ORF">ANN_07380</name>
</gene>
<keyword evidence="1" id="KW-0812">Transmembrane</keyword>
<feature type="domain" description="Thioester reductase (TE)" evidence="2">
    <location>
        <begin position="2"/>
        <end position="141"/>
    </location>
</feature>
<keyword evidence="1" id="KW-0444">Lipid biosynthesis</keyword>
<reference evidence="3 4" key="1">
    <citation type="journal article" date="2022" name="Allergy">
        <title>Genome assembly and annotation of Periplaneta americana reveal a comprehensive cockroach allergen profile.</title>
        <authorList>
            <person name="Wang L."/>
            <person name="Xiong Q."/>
            <person name="Saelim N."/>
            <person name="Wang L."/>
            <person name="Nong W."/>
            <person name="Wan A.T."/>
            <person name="Shi M."/>
            <person name="Liu X."/>
            <person name="Cao Q."/>
            <person name="Hui J.H.L."/>
            <person name="Sookrung N."/>
            <person name="Leung T.F."/>
            <person name="Tungtrongchitr A."/>
            <person name="Tsui S.K.W."/>
        </authorList>
    </citation>
    <scope>NUCLEOTIDE SEQUENCE [LARGE SCALE GENOMIC DNA]</scope>
    <source>
        <strain evidence="3">PWHHKU_190912</strain>
    </source>
</reference>
<organism evidence="3 4">
    <name type="scientific">Periplaneta americana</name>
    <name type="common">American cockroach</name>
    <name type="synonym">Blatta americana</name>
    <dbReference type="NCBI Taxonomy" id="6978"/>
    <lineage>
        <taxon>Eukaryota</taxon>
        <taxon>Metazoa</taxon>
        <taxon>Ecdysozoa</taxon>
        <taxon>Arthropoda</taxon>
        <taxon>Hexapoda</taxon>
        <taxon>Insecta</taxon>
        <taxon>Pterygota</taxon>
        <taxon>Neoptera</taxon>
        <taxon>Polyneoptera</taxon>
        <taxon>Dictyoptera</taxon>
        <taxon>Blattodea</taxon>
        <taxon>Blattoidea</taxon>
        <taxon>Blattidae</taxon>
        <taxon>Blattinae</taxon>
        <taxon>Periplaneta</taxon>
    </lineage>
</organism>
<dbReference type="InterPro" id="IPR026055">
    <property type="entry name" value="FAR"/>
</dbReference>
<evidence type="ECO:0000256" key="1">
    <source>
        <dbReference type="RuleBase" id="RU363097"/>
    </source>
</evidence>
<name>A0ABQ8T0Q2_PERAM</name>
<feature type="non-terminal residue" evidence="3">
    <location>
        <position position="1"/>
    </location>
</feature>